<reference evidence="2" key="1">
    <citation type="submission" date="2016-06" db="EMBL/GenBank/DDBJ databases">
        <title>Parallel loss of symbiosis genes in relatives of nitrogen-fixing non-legume Parasponia.</title>
        <authorList>
            <person name="Van Velzen R."/>
            <person name="Holmer R."/>
            <person name="Bu F."/>
            <person name="Rutten L."/>
            <person name="Van Zeijl A."/>
            <person name="Liu W."/>
            <person name="Santuari L."/>
            <person name="Cao Q."/>
            <person name="Sharma T."/>
            <person name="Shen D."/>
            <person name="Roswanjaya Y."/>
            <person name="Wardhani T."/>
            <person name="Kalhor M.S."/>
            <person name="Jansen J."/>
            <person name="Van den Hoogen J."/>
            <person name="Gungor B."/>
            <person name="Hartog M."/>
            <person name="Hontelez J."/>
            <person name="Verver J."/>
            <person name="Yang W.-C."/>
            <person name="Schijlen E."/>
            <person name="Repin R."/>
            <person name="Schilthuizen M."/>
            <person name="Schranz E."/>
            <person name="Heidstra R."/>
            <person name="Miyata K."/>
            <person name="Fedorova E."/>
            <person name="Kohlen W."/>
            <person name="Bisseling T."/>
            <person name="Smit S."/>
            <person name="Geurts R."/>
        </authorList>
    </citation>
    <scope>NUCLEOTIDE SEQUENCE [LARGE SCALE GENOMIC DNA]</scope>
    <source>
        <strain evidence="2">cv. WU1-14</strain>
    </source>
</reference>
<dbReference type="GO" id="GO:0004497">
    <property type="term" value="F:monooxygenase activity"/>
    <property type="evidence" value="ECO:0007669"/>
    <property type="project" value="UniProtKB-KW"/>
</dbReference>
<dbReference type="Proteomes" id="UP000237105">
    <property type="component" value="Unassembled WGS sequence"/>
</dbReference>
<protein>
    <submittedName>
        <fullName evidence="1">DBH-like monooxygenase</fullName>
    </submittedName>
</protein>
<comment type="caution">
    <text evidence="1">The sequence shown here is derived from an EMBL/GenBank/DDBJ whole genome shotgun (WGS) entry which is preliminary data.</text>
</comment>
<evidence type="ECO:0000313" key="1">
    <source>
        <dbReference type="EMBL" id="PON76455.1"/>
    </source>
</evidence>
<accession>A0A2P5DT60</accession>
<keyword evidence="2" id="KW-1185">Reference proteome</keyword>
<proteinExistence type="predicted"/>
<dbReference type="OrthoDB" id="1937743at2759"/>
<dbReference type="EMBL" id="JXTB01000018">
    <property type="protein sequence ID" value="PON76455.1"/>
    <property type="molecule type" value="Genomic_DNA"/>
</dbReference>
<evidence type="ECO:0000313" key="2">
    <source>
        <dbReference type="Proteomes" id="UP000237105"/>
    </source>
</evidence>
<dbReference type="PANTHER" id="PTHR35510">
    <property type="entry name" value="DBH-LIKE MONOOXYGENASE"/>
    <property type="match status" value="1"/>
</dbReference>
<name>A0A2P5DT60_PARAD</name>
<dbReference type="STRING" id="3476.A0A2P5DT60"/>
<dbReference type="PANTHER" id="PTHR35510:SF4">
    <property type="match status" value="1"/>
</dbReference>
<sequence length="225" mass="25261">MKRKDYEDKYDDFSSIYFSSPSSKTRRLDPDILQFTNEDPRSTVPEIMDHMPQEQHLTSSNIAPIDALAGPVAAADGYGKALVLYNPTNTPLFKSPTSYDFSIVVNSNLIPGLKDRFWWLEKPKMAKPSEEETSKEKTTNVSDKHLALVPWVASHGYAQALEPMETEEVEMMDADDDGTGSRTDAVRLDGMVEGADGGLQQRQQLQQHCVIPELFQNPHTTPVTW</sequence>
<gene>
    <name evidence="1" type="ORF">PanWU01x14_035090</name>
</gene>
<organism evidence="1 2">
    <name type="scientific">Parasponia andersonii</name>
    <name type="common">Sponia andersonii</name>
    <dbReference type="NCBI Taxonomy" id="3476"/>
    <lineage>
        <taxon>Eukaryota</taxon>
        <taxon>Viridiplantae</taxon>
        <taxon>Streptophyta</taxon>
        <taxon>Embryophyta</taxon>
        <taxon>Tracheophyta</taxon>
        <taxon>Spermatophyta</taxon>
        <taxon>Magnoliopsida</taxon>
        <taxon>eudicotyledons</taxon>
        <taxon>Gunneridae</taxon>
        <taxon>Pentapetalae</taxon>
        <taxon>rosids</taxon>
        <taxon>fabids</taxon>
        <taxon>Rosales</taxon>
        <taxon>Cannabaceae</taxon>
        <taxon>Parasponia</taxon>
    </lineage>
</organism>
<keyword evidence="1" id="KW-0503">Monooxygenase</keyword>
<dbReference type="AlphaFoldDB" id="A0A2P5DT60"/>
<keyword evidence="1" id="KW-0560">Oxidoreductase</keyword>